<protein>
    <submittedName>
        <fullName evidence="1">ABC transporter substrate-binding protein</fullName>
    </submittedName>
</protein>
<keyword evidence="2" id="KW-1185">Reference proteome</keyword>
<comment type="caution">
    <text evidence="1">The sequence shown here is derived from an EMBL/GenBank/DDBJ whole genome shotgun (WGS) entry which is preliminary data.</text>
</comment>
<dbReference type="Gene3D" id="3.40.190.10">
    <property type="entry name" value="Periplasmic binding protein-like II"/>
    <property type="match status" value="1"/>
</dbReference>
<gene>
    <name evidence="1" type="ORF">KDM92_11405</name>
</gene>
<proteinExistence type="predicted"/>
<dbReference type="SUPFAM" id="SSF53850">
    <property type="entry name" value="Periplasmic binding protein-like II"/>
    <property type="match status" value="1"/>
</dbReference>
<sequence>MNHWNTFAFCLHSWREFVAFLGLVVVCTFPADATKSQAAKSVTYAWAASMAEDERGQYPISLLKLALSKSGVAYAAKPSKHDMPQWRTLRHVQMGKELDVVWTFTSPERERDLLPIRIPIDRGLLGWRLLLVNRSDLDYFARLESADQLKALRSGQGHDWPDFPILQANGFNVTPSSSYQGLFAMLERGRIRYFPRSVTEIQAEVDAHKKQAFAIAPRWVIYYPAPLYFFVKKDNHALAQAIERGLTIAMKDGSMRQLFVRHFGNMIKQAQLDKREVITIRNPQLSEQTPLLKTELWFSPVLGF</sequence>
<organism evidence="1 2">
    <name type="scientific">Undibacterium baiyunense</name>
    <dbReference type="NCBI Taxonomy" id="2828731"/>
    <lineage>
        <taxon>Bacteria</taxon>
        <taxon>Pseudomonadati</taxon>
        <taxon>Pseudomonadota</taxon>
        <taxon>Betaproteobacteria</taxon>
        <taxon>Burkholderiales</taxon>
        <taxon>Oxalobacteraceae</taxon>
        <taxon>Undibacterium</taxon>
    </lineage>
</organism>
<evidence type="ECO:0000313" key="1">
    <source>
        <dbReference type="EMBL" id="MBR7747191.1"/>
    </source>
</evidence>
<dbReference type="RefSeq" id="WP_212684524.1">
    <property type="nucleotide sequence ID" value="NZ_JAGSPM010000006.1"/>
</dbReference>
<accession>A0A941DFM2</accession>
<dbReference type="EMBL" id="JAGSPM010000006">
    <property type="protein sequence ID" value="MBR7747191.1"/>
    <property type="molecule type" value="Genomic_DNA"/>
</dbReference>
<dbReference type="Proteomes" id="UP000680158">
    <property type="component" value="Unassembled WGS sequence"/>
</dbReference>
<reference evidence="1 2" key="1">
    <citation type="submission" date="2021-04" db="EMBL/GenBank/DDBJ databases">
        <title>novel species isolated from subtropical streams in China.</title>
        <authorList>
            <person name="Lu H."/>
        </authorList>
    </citation>
    <scope>NUCLEOTIDE SEQUENCE [LARGE SCALE GENOMIC DNA]</scope>
    <source>
        <strain evidence="1 2">BYS107W</strain>
    </source>
</reference>
<evidence type="ECO:0000313" key="2">
    <source>
        <dbReference type="Proteomes" id="UP000680158"/>
    </source>
</evidence>
<name>A0A941DFM2_9BURK</name>
<dbReference type="AlphaFoldDB" id="A0A941DFM2"/>